<dbReference type="PROSITE" id="PS50157">
    <property type="entry name" value="ZINC_FINGER_C2H2_2"/>
    <property type="match status" value="1"/>
</dbReference>
<feature type="compositionally biased region" description="Polar residues" evidence="2">
    <location>
        <begin position="664"/>
        <end position="675"/>
    </location>
</feature>
<dbReference type="InterPro" id="IPR039136">
    <property type="entry name" value="NUFIP1-like"/>
</dbReference>
<dbReference type="EMBL" id="BMAV01007038">
    <property type="protein sequence ID" value="GFY49480.1"/>
    <property type="molecule type" value="Genomic_DNA"/>
</dbReference>
<proteinExistence type="predicted"/>
<comment type="caution">
    <text evidence="4">The sequence shown here is derived from an EMBL/GenBank/DDBJ whole genome shotgun (WGS) entry which is preliminary data.</text>
</comment>
<dbReference type="Pfam" id="PF10453">
    <property type="entry name" value="NUFIP1"/>
    <property type="match status" value="1"/>
</dbReference>
<feature type="domain" description="C2H2-type" evidence="3">
    <location>
        <begin position="356"/>
        <end position="383"/>
    </location>
</feature>
<keyword evidence="1" id="KW-0863">Zinc-finger</keyword>
<feature type="compositionally biased region" description="Basic residues" evidence="2">
    <location>
        <begin position="482"/>
        <end position="494"/>
    </location>
</feature>
<reference evidence="4" key="1">
    <citation type="submission" date="2020-08" db="EMBL/GenBank/DDBJ databases">
        <title>Multicomponent nature underlies the extraordinary mechanical properties of spider dragline silk.</title>
        <authorList>
            <person name="Kono N."/>
            <person name="Nakamura H."/>
            <person name="Mori M."/>
            <person name="Yoshida Y."/>
            <person name="Ohtoshi R."/>
            <person name="Malay A.D."/>
            <person name="Moran D.A.P."/>
            <person name="Tomita M."/>
            <person name="Numata K."/>
            <person name="Arakawa K."/>
        </authorList>
    </citation>
    <scope>NUCLEOTIDE SEQUENCE</scope>
</reference>
<name>A0A8X6XAZ0_9ARAC</name>
<dbReference type="Pfam" id="PF12874">
    <property type="entry name" value="zf-met"/>
    <property type="match status" value="1"/>
</dbReference>
<dbReference type="GO" id="GO:0008270">
    <property type="term" value="F:zinc ion binding"/>
    <property type="evidence" value="ECO:0007669"/>
    <property type="project" value="UniProtKB-KW"/>
</dbReference>
<dbReference type="Proteomes" id="UP000886998">
    <property type="component" value="Unassembled WGS sequence"/>
</dbReference>
<protein>
    <submittedName>
        <fullName evidence="4">Nuclear fragile X mental retardation-interacting protein 1</fullName>
    </submittedName>
</protein>
<evidence type="ECO:0000256" key="2">
    <source>
        <dbReference type="SAM" id="MobiDB-lite"/>
    </source>
</evidence>
<dbReference type="InterPro" id="IPR019496">
    <property type="entry name" value="NUFIP1_cons_dom"/>
</dbReference>
<keyword evidence="1" id="KW-0479">Metal-binding</keyword>
<evidence type="ECO:0000256" key="1">
    <source>
        <dbReference type="PROSITE-ProRule" id="PRU00042"/>
    </source>
</evidence>
<keyword evidence="1" id="KW-0862">Zinc</keyword>
<gene>
    <name evidence="4" type="primary">X975_24861</name>
    <name evidence="4" type="ORF">TNIN_465402</name>
</gene>
<accession>A0A8X6XAZ0</accession>
<dbReference type="PANTHER" id="PTHR13309:SF0">
    <property type="entry name" value="FMR1-INTERACTING PROTEIN NUFIP1"/>
    <property type="match status" value="1"/>
</dbReference>
<feature type="compositionally biased region" description="Basic and acidic residues" evidence="2">
    <location>
        <begin position="677"/>
        <end position="696"/>
    </location>
</feature>
<dbReference type="OrthoDB" id="273070at2759"/>
<evidence type="ECO:0000259" key="3">
    <source>
        <dbReference type="PROSITE" id="PS50157"/>
    </source>
</evidence>
<dbReference type="PANTHER" id="PTHR13309">
    <property type="entry name" value="NUCLEAR FRAGILE X MENTAL RETARDATION PROTEIN INTERACTING PROTEIN 1"/>
    <property type="match status" value="1"/>
</dbReference>
<organism evidence="4 5">
    <name type="scientific">Trichonephila inaurata madagascariensis</name>
    <dbReference type="NCBI Taxonomy" id="2747483"/>
    <lineage>
        <taxon>Eukaryota</taxon>
        <taxon>Metazoa</taxon>
        <taxon>Ecdysozoa</taxon>
        <taxon>Arthropoda</taxon>
        <taxon>Chelicerata</taxon>
        <taxon>Arachnida</taxon>
        <taxon>Araneae</taxon>
        <taxon>Araneomorphae</taxon>
        <taxon>Entelegynae</taxon>
        <taxon>Araneoidea</taxon>
        <taxon>Nephilidae</taxon>
        <taxon>Trichonephila</taxon>
        <taxon>Trichonephila inaurata</taxon>
    </lineage>
</organism>
<keyword evidence="5" id="KW-1185">Reference proteome</keyword>
<dbReference type="GO" id="GO:0000492">
    <property type="term" value="P:box C/D snoRNP assembly"/>
    <property type="evidence" value="ECO:0007669"/>
    <property type="project" value="TreeGrafter"/>
</dbReference>
<dbReference type="SMART" id="SM00355">
    <property type="entry name" value="ZnF_C2H2"/>
    <property type="match status" value="2"/>
</dbReference>
<feature type="compositionally biased region" description="Basic and acidic residues" evidence="2">
    <location>
        <begin position="458"/>
        <end position="481"/>
    </location>
</feature>
<sequence>MSNYPVNQINRQPFNNGSISPWLIDPQLPQSNVPFQHSFLSFPPPNLGTAQHVVNGPTWGNNFHPPSVSPFQVNSQQLSNFNSREQRNSQQFTNFNSTQHINSQQLTNLNSAEHRNSQQFTNFNSVEPRNSQQFTNFNSVEPRNSQQFSNFNSVGQTNSQQFMNCNAVEQRNPDCFVRSGIETPTHFDVSVRSSHLPHYSLNQCNMQQSLNYNAKKFRASEISVSDNDVQSDVLQNFNSAYGTGNNSSDFKSKWNSKPHSNYHLNNFNTDNNYTRNSSVGNYIHQNDSKFNGLKFNSNTITSKFSSNRVNENRPNWKFDKNKTFHNQGNVRKQFHKNGHHVKKNNFEVKQEAKQKYMCDTCDRAFSSETDYQSHVSSHIKCRFPNCQFEAHPAIVTLHKKMQHDTGYADRINKLKNDEEIEKWRAERIRHFPTAANILKRKAEEAEKEARGEVIEEKEFGKFKRQKQDENGTNDKREGAHWKEKKRSRFRKKNDKPRMSSNVPSVSTVSDSESDDDSHIKVRRFSGMFVSSKDVPVDGKSEEISTDAVKNVNHNEKVQEALDTNKTALQCAGKEKNVKIQNVFTSTEKELEDEAPIEIPIKKKRVVLTSDLQNASEKAASFSDLISNKDAEIKNLAFTSIESNLDNEAPIKMPIIKEERDVHISDSQNASENIESFPNHKSDKDDKTSKKFSKQEQNKTLNRHKNADHNSFRKETLLEKLLADQIRKERNMIMQCVRHVVKNDFFGIGKKR</sequence>
<evidence type="ECO:0000313" key="5">
    <source>
        <dbReference type="Proteomes" id="UP000886998"/>
    </source>
</evidence>
<dbReference type="InterPro" id="IPR013087">
    <property type="entry name" value="Znf_C2H2_type"/>
</dbReference>
<feature type="region of interest" description="Disordered" evidence="2">
    <location>
        <begin position="458"/>
        <end position="517"/>
    </location>
</feature>
<dbReference type="AlphaFoldDB" id="A0A8X6XAZ0"/>
<dbReference type="PROSITE" id="PS00028">
    <property type="entry name" value="ZINC_FINGER_C2H2_1"/>
    <property type="match status" value="1"/>
</dbReference>
<feature type="region of interest" description="Disordered" evidence="2">
    <location>
        <begin position="662"/>
        <end position="711"/>
    </location>
</feature>
<dbReference type="GO" id="GO:0003723">
    <property type="term" value="F:RNA binding"/>
    <property type="evidence" value="ECO:0007669"/>
    <property type="project" value="InterPro"/>
</dbReference>
<evidence type="ECO:0000313" key="4">
    <source>
        <dbReference type="EMBL" id="GFY49480.1"/>
    </source>
</evidence>
<dbReference type="GO" id="GO:0005634">
    <property type="term" value="C:nucleus"/>
    <property type="evidence" value="ECO:0007669"/>
    <property type="project" value="TreeGrafter"/>
</dbReference>